<dbReference type="Proteomes" id="UP001189429">
    <property type="component" value="Unassembled WGS sequence"/>
</dbReference>
<dbReference type="EMBL" id="CAUYUJ010019749">
    <property type="protein sequence ID" value="CAK0893428.1"/>
    <property type="molecule type" value="Genomic_DNA"/>
</dbReference>
<comment type="caution">
    <text evidence="4">The sequence shown here is derived from an EMBL/GenBank/DDBJ whole genome shotgun (WGS) entry which is preliminary data.</text>
</comment>
<evidence type="ECO:0000313" key="4">
    <source>
        <dbReference type="EMBL" id="CAK0893428.1"/>
    </source>
</evidence>
<dbReference type="EC" id="5.2.1.8" evidence="1"/>
<accession>A0ABN9X6I5</accession>
<feature type="region of interest" description="Disordered" evidence="2">
    <location>
        <begin position="1"/>
        <end position="25"/>
    </location>
</feature>
<evidence type="ECO:0000313" key="5">
    <source>
        <dbReference type="Proteomes" id="UP001189429"/>
    </source>
</evidence>
<evidence type="ECO:0000259" key="3">
    <source>
        <dbReference type="PROSITE" id="PS50059"/>
    </source>
</evidence>
<name>A0ABN9X6I5_9DINO</name>
<keyword evidence="1" id="KW-0697">Rotamase</keyword>
<reference evidence="4" key="1">
    <citation type="submission" date="2023-10" db="EMBL/GenBank/DDBJ databases">
        <authorList>
            <person name="Chen Y."/>
            <person name="Shah S."/>
            <person name="Dougan E. K."/>
            <person name="Thang M."/>
            <person name="Chan C."/>
        </authorList>
    </citation>
    <scope>NUCLEOTIDE SEQUENCE [LARGE SCALE GENOMIC DNA]</scope>
</reference>
<evidence type="ECO:0000256" key="2">
    <source>
        <dbReference type="SAM" id="MobiDB-lite"/>
    </source>
</evidence>
<dbReference type="PANTHER" id="PTHR47717:SF1">
    <property type="entry name" value="PEPTIDYL-PROLYL CIS-TRANS ISOMERASE FKBP19, CHLOROPLASTIC"/>
    <property type="match status" value="1"/>
</dbReference>
<dbReference type="PANTHER" id="PTHR47717">
    <property type="entry name" value="PEPTIDYL-PROLYL CIS-TRANS ISOMERASE FKBP19, CHLOROPLASTIC"/>
    <property type="match status" value="1"/>
</dbReference>
<protein>
    <recommendedName>
        <fullName evidence="1">peptidylprolyl isomerase</fullName>
        <ecNumber evidence="1">5.2.1.8</ecNumber>
    </recommendedName>
</protein>
<dbReference type="InterPro" id="IPR046357">
    <property type="entry name" value="PPIase_dom_sf"/>
</dbReference>
<dbReference type="Gene3D" id="3.10.50.40">
    <property type="match status" value="1"/>
</dbReference>
<dbReference type="InterPro" id="IPR001179">
    <property type="entry name" value="PPIase_FKBP_dom"/>
</dbReference>
<dbReference type="InterPro" id="IPR044208">
    <property type="entry name" value="FKBP19-like"/>
</dbReference>
<keyword evidence="5" id="KW-1185">Reference proteome</keyword>
<evidence type="ECO:0000256" key="1">
    <source>
        <dbReference type="PROSITE-ProRule" id="PRU00277"/>
    </source>
</evidence>
<gene>
    <name evidence="4" type="ORF">PCOR1329_LOCUS72762</name>
</gene>
<proteinExistence type="predicted"/>
<dbReference type="SUPFAM" id="SSF54534">
    <property type="entry name" value="FKBP-like"/>
    <property type="match status" value="1"/>
</dbReference>
<dbReference type="Pfam" id="PF00254">
    <property type="entry name" value="FKBP_C"/>
    <property type="match status" value="1"/>
</dbReference>
<feature type="domain" description="PPIase FKBP-type" evidence="3">
    <location>
        <begin position="179"/>
        <end position="299"/>
    </location>
</feature>
<keyword evidence="1" id="KW-0413">Isomerase</keyword>
<comment type="catalytic activity">
    <reaction evidence="1">
        <text>[protein]-peptidylproline (omega=180) = [protein]-peptidylproline (omega=0)</text>
        <dbReference type="Rhea" id="RHEA:16237"/>
        <dbReference type="Rhea" id="RHEA-COMP:10747"/>
        <dbReference type="Rhea" id="RHEA-COMP:10748"/>
        <dbReference type="ChEBI" id="CHEBI:83833"/>
        <dbReference type="ChEBI" id="CHEBI:83834"/>
        <dbReference type="EC" id="5.2.1.8"/>
    </reaction>
</comment>
<feature type="region of interest" description="Disordered" evidence="2">
    <location>
        <begin position="190"/>
        <end position="213"/>
    </location>
</feature>
<dbReference type="PROSITE" id="PS50059">
    <property type="entry name" value="FKBP_PPIASE"/>
    <property type="match status" value="1"/>
</dbReference>
<sequence length="306" mass="31716">MDPPSAASARRGQSDGGPRRQRRRRACARALAFALGAPACAGRARRAPAAVPTAAARGPPPGGAGCGAALAAHRAAAAAAGCGAEQPRLGPAAAARAAAAAAGGGRRWLVAAAAAAACWRLRARPARGAKPACGSVDECRELGDRRFEEAERRKGAMSLGAGVRYRETAAGAGPAVSSGDVVEVTYEVRTTDGDRSHSLGRGRPDRPGDDFGETYRVRLGQQDVPVAVERAMEGMRKGGARTVEMPPQLGFETSGWKPEPVNFSGRQRMERYRKLLTGNGLQKGYNAALLFEVEVVKVRPQGSAAG</sequence>
<organism evidence="4 5">
    <name type="scientific">Prorocentrum cordatum</name>
    <dbReference type="NCBI Taxonomy" id="2364126"/>
    <lineage>
        <taxon>Eukaryota</taxon>
        <taxon>Sar</taxon>
        <taxon>Alveolata</taxon>
        <taxon>Dinophyceae</taxon>
        <taxon>Prorocentrales</taxon>
        <taxon>Prorocentraceae</taxon>
        <taxon>Prorocentrum</taxon>
    </lineage>
</organism>